<keyword evidence="9" id="KW-0472">Membrane</keyword>
<keyword evidence="1" id="KW-0479">Metal-binding</keyword>
<gene>
    <name evidence="12" type="ORF">L207DRAFT_500547</name>
</gene>
<evidence type="ECO:0000256" key="2">
    <source>
        <dbReference type="ARBA" id="ARBA00022771"/>
    </source>
</evidence>
<evidence type="ECO:0000313" key="13">
    <source>
        <dbReference type="Proteomes" id="UP000235786"/>
    </source>
</evidence>
<feature type="domain" description="C2H2-type" evidence="11">
    <location>
        <begin position="61"/>
        <end position="88"/>
    </location>
</feature>
<evidence type="ECO:0008006" key="14">
    <source>
        <dbReference type="Google" id="ProtNLM"/>
    </source>
</evidence>
<feature type="domain" description="C2H2-type" evidence="11">
    <location>
        <begin position="33"/>
        <end position="60"/>
    </location>
</feature>
<dbReference type="InterPro" id="IPR007219">
    <property type="entry name" value="XnlR_reg_dom"/>
</dbReference>
<evidence type="ECO:0000256" key="3">
    <source>
        <dbReference type="ARBA" id="ARBA00022833"/>
    </source>
</evidence>
<evidence type="ECO:0000256" key="7">
    <source>
        <dbReference type="PROSITE-ProRule" id="PRU00042"/>
    </source>
</evidence>
<dbReference type="OrthoDB" id="40579at2759"/>
<feature type="region of interest" description="Disordered" evidence="8">
    <location>
        <begin position="161"/>
        <end position="217"/>
    </location>
</feature>
<proteinExistence type="predicted"/>
<dbReference type="Gene3D" id="4.10.240.10">
    <property type="entry name" value="Zn(2)-C6 fungal-type DNA-binding domain"/>
    <property type="match status" value="1"/>
</dbReference>
<keyword evidence="2 7" id="KW-0863">Zinc-finger</keyword>
<evidence type="ECO:0000256" key="8">
    <source>
        <dbReference type="SAM" id="MobiDB-lite"/>
    </source>
</evidence>
<evidence type="ECO:0000256" key="1">
    <source>
        <dbReference type="ARBA" id="ARBA00022723"/>
    </source>
</evidence>
<organism evidence="12 13">
    <name type="scientific">Hyaloscypha variabilis (strain UAMH 11265 / GT02V1 / F)</name>
    <name type="common">Meliniomyces variabilis</name>
    <dbReference type="NCBI Taxonomy" id="1149755"/>
    <lineage>
        <taxon>Eukaryota</taxon>
        <taxon>Fungi</taxon>
        <taxon>Dikarya</taxon>
        <taxon>Ascomycota</taxon>
        <taxon>Pezizomycotina</taxon>
        <taxon>Leotiomycetes</taxon>
        <taxon>Helotiales</taxon>
        <taxon>Hyaloscyphaceae</taxon>
        <taxon>Hyaloscypha</taxon>
        <taxon>Hyaloscypha variabilis</taxon>
    </lineage>
</organism>
<dbReference type="GO" id="GO:0000981">
    <property type="term" value="F:DNA-binding transcription factor activity, RNA polymerase II-specific"/>
    <property type="evidence" value="ECO:0007669"/>
    <property type="project" value="InterPro"/>
</dbReference>
<dbReference type="GO" id="GO:0006351">
    <property type="term" value="P:DNA-templated transcription"/>
    <property type="evidence" value="ECO:0007669"/>
    <property type="project" value="InterPro"/>
</dbReference>
<dbReference type="PROSITE" id="PS50048">
    <property type="entry name" value="ZN2_CY6_FUNGAL_2"/>
    <property type="match status" value="1"/>
</dbReference>
<dbReference type="EMBL" id="KZ613960">
    <property type="protein sequence ID" value="PMD32126.1"/>
    <property type="molecule type" value="Genomic_DNA"/>
</dbReference>
<dbReference type="FunFam" id="3.30.160.60:FF:002343">
    <property type="entry name" value="Zinc finger protein 33A"/>
    <property type="match status" value="1"/>
</dbReference>
<feature type="transmembrane region" description="Helical" evidence="9">
    <location>
        <begin position="777"/>
        <end position="797"/>
    </location>
</feature>
<evidence type="ECO:0000256" key="9">
    <source>
        <dbReference type="SAM" id="Phobius"/>
    </source>
</evidence>
<dbReference type="SMART" id="SM00066">
    <property type="entry name" value="GAL4"/>
    <property type="match status" value="1"/>
</dbReference>
<accession>A0A2J6R0S9</accession>
<name>A0A2J6R0S9_HYAVF</name>
<feature type="domain" description="Zn(2)-C6 fungal-type" evidence="10">
    <location>
        <begin position="103"/>
        <end position="131"/>
    </location>
</feature>
<evidence type="ECO:0000256" key="4">
    <source>
        <dbReference type="ARBA" id="ARBA00023015"/>
    </source>
</evidence>
<dbReference type="CDD" id="cd12148">
    <property type="entry name" value="fungal_TF_MHR"/>
    <property type="match status" value="1"/>
</dbReference>
<dbReference type="PROSITE" id="PS50157">
    <property type="entry name" value="ZINC_FINGER_C2H2_2"/>
    <property type="match status" value="2"/>
</dbReference>
<keyword evidence="6" id="KW-0539">Nucleus</keyword>
<protein>
    <recommendedName>
        <fullName evidence="14">C6 transcription factor RegA</fullName>
    </recommendedName>
</protein>
<evidence type="ECO:0000313" key="12">
    <source>
        <dbReference type="EMBL" id="PMD32126.1"/>
    </source>
</evidence>
<dbReference type="Pfam" id="PF04082">
    <property type="entry name" value="Fungal_trans"/>
    <property type="match status" value="1"/>
</dbReference>
<evidence type="ECO:0000259" key="10">
    <source>
        <dbReference type="PROSITE" id="PS50048"/>
    </source>
</evidence>
<dbReference type="Pfam" id="PF00096">
    <property type="entry name" value="zf-C2H2"/>
    <property type="match status" value="2"/>
</dbReference>
<feature type="compositionally biased region" description="Low complexity" evidence="8">
    <location>
        <begin position="164"/>
        <end position="180"/>
    </location>
</feature>
<dbReference type="Gene3D" id="3.30.160.60">
    <property type="entry name" value="Classic Zinc Finger"/>
    <property type="match status" value="2"/>
</dbReference>
<keyword evidence="13" id="KW-1185">Reference proteome</keyword>
<dbReference type="PANTHER" id="PTHR47660">
    <property type="entry name" value="TRANSCRIPTION FACTOR WITH C2H2 AND ZN(2)-CYS(6) DNA BINDING DOMAIN (EUROFUNG)-RELATED-RELATED"/>
    <property type="match status" value="1"/>
</dbReference>
<dbReference type="AlphaFoldDB" id="A0A2J6R0S9"/>
<evidence type="ECO:0000259" key="11">
    <source>
        <dbReference type="PROSITE" id="PS50157"/>
    </source>
</evidence>
<dbReference type="PROSITE" id="PS00463">
    <property type="entry name" value="ZN2_CY6_FUNGAL_1"/>
    <property type="match status" value="1"/>
</dbReference>
<keyword evidence="9" id="KW-0812">Transmembrane</keyword>
<keyword evidence="5" id="KW-0804">Transcription</keyword>
<dbReference type="GO" id="GO:0003677">
    <property type="term" value="F:DNA binding"/>
    <property type="evidence" value="ECO:0007669"/>
    <property type="project" value="InterPro"/>
</dbReference>
<dbReference type="SUPFAM" id="SSF57667">
    <property type="entry name" value="beta-beta-alpha zinc fingers"/>
    <property type="match status" value="1"/>
</dbReference>
<reference evidence="12 13" key="1">
    <citation type="submission" date="2016-04" db="EMBL/GenBank/DDBJ databases">
        <title>A degradative enzymes factory behind the ericoid mycorrhizal symbiosis.</title>
        <authorList>
            <consortium name="DOE Joint Genome Institute"/>
            <person name="Martino E."/>
            <person name="Morin E."/>
            <person name="Grelet G."/>
            <person name="Kuo A."/>
            <person name="Kohler A."/>
            <person name="Daghino S."/>
            <person name="Barry K."/>
            <person name="Choi C."/>
            <person name="Cichocki N."/>
            <person name="Clum A."/>
            <person name="Copeland A."/>
            <person name="Hainaut M."/>
            <person name="Haridas S."/>
            <person name="Labutti K."/>
            <person name="Lindquist E."/>
            <person name="Lipzen A."/>
            <person name="Khouja H.-R."/>
            <person name="Murat C."/>
            <person name="Ohm R."/>
            <person name="Olson A."/>
            <person name="Spatafora J."/>
            <person name="Veneault-Fourrey C."/>
            <person name="Henrissat B."/>
            <person name="Grigoriev I."/>
            <person name="Martin F."/>
            <person name="Perotto S."/>
        </authorList>
    </citation>
    <scope>NUCLEOTIDE SEQUENCE [LARGE SCALE GENOMIC DNA]</scope>
    <source>
        <strain evidence="12 13">F</strain>
    </source>
</reference>
<evidence type="ECO:0000256" key="6">
    <source>
        <dbReference type="ARBA" id="ARBA00023242"/>
    </source>
</evidence>
<evidence type="ECO:0000256" key="5">
    <source>
        <dbReference type="ARBA" id="ARBA00023163"/>
    </source>
</evidence>
<sequence>MAEMADGQDQYVPVQLDTTSHIDLDESEKLNSYACNICNQTYTRVDHLSRHYRSHTREKPFSCSKCGKSFGRTDLLKRHAESHNSGRSPKRMQLPQTQRVAQACSACASAKLRCGNDKPCRRCQQKGIPCVPPPSHGRKGGNETRRSQITEIMEPDTMQRLKMQGSGQSQSEQYPEPQQQRFPMLPETSDFSSTPGSLTESVEGPSSSGFTIPDEDPMIDIDDSSLAEFLQDIMTRGSPNYSNDNPSMDLIPQNSSWDVLNFGIDSSLDFNDMDLGWISSHNQTALFNYDMFSDLNGPPLDQGQQTPDVQPSITLGAEAFRKSLWTWLPGQLEHAFMEVSNLSLTSKDMEGLESRGSPDISDHQLEQTSRDDILAMVLSMNSQHGGISRVIPSFPSTQLLNRLMHMFLKSEATNVHSWIHLPTFRPRTQGPEFNAIVIASGAILSAVPTVRKLGLAIQETIRLALPSSIEKDNSRSRELQLLQAFALELNIGLWSGNKRKMEIAEAHAQPLITMLRRAGHYRRSKGPLAAPEAEDDNIVLESKWRAWVERESFKRLAFHTLLHDAQTSISLLVRPLISYTEVSLELPCSPTLWRAKTAQAWRTAYLQNPDHSNRLPSLMNCVHDLHPLPRSQHLIDVQYSSAIILHAIWSLIAQYRSLEFVLKLQPQERHWNGGLISSSWHQELSQLLEHFAITVNECSGGIRLEQTMIKELFMMNLHVSFEELQLFAGKEGSEEAQRVYPLLKTWFENRKSRQAVWHAGQVIRAALSFPPNQLRDFYAVALYHASLAVWVYGMVSIGSSRSRSRKTGHIDINDGMENEMVYLDGEDTPDARRFIALSRGVPAIHELPSQSGDRHGALGSARLDNPKAVMEVVIGVLSRNCTAGNGCLPLLIENLAQLVRDLGNAARMVG</sequence>
<dbReference type="InterPro" id="IPR001138">
    <property type="entry name" value="Zn2Cys6_DnaBD"/>
</dbReference>
<dbReference type="InterPro" id="IPR036864">
    <property type="entry name" value="Zn2-C6_fun-type_DNA-bd_sf"/>
</dbReference>
<keyword evidence="3" id="KW-0862">Zinc</keyword>
<dbReference type="SUPFAM" id="SSF57701">
    <property type="entry name" value="Zn2/Cys6 DNA-binding domain"/>
    <property type="match status" value="1"/>
</dbReference>
<dbReference type="STRING" id="1149755.A0A2J6R0S9"/>
<keyword evidence="4" id="KW-0805">Transcription regulation</keyword>
<keyword evidence="9" id="KW-1133">Transmembrane helix</keyword>
<dbReference type="PANTHER" id="PTHR47660:SF2">
    <property type="entry name" value="TRANSCRIPTION FACTOR WITH C2H2 AND ZN(2)-CYS(6) DNA BINDING DOMAIN (EUROFUNG)"/>
    <property type="match status" value="1"/>
</dbReference>
<feature type="compositionally biased region" description="Polar residues" evidence="8">
    <location>
        <begin position="189"/>
        <end position="210"/>
    </location>
</feature>
<dbReference type="InterPro" id="IPR013087">
    <property type="entry name" value="Znf_C2H2_type"/>
</dbReference>
<dbReference type="Pfam" id="PF00172">
    <property type="entry name" value="Zn_clus"/>
    <property type="match status" value="1"/>
</dbReference>
<dbReference type="GO" id="GO:0008270">
    <property type="term" value="F:zinc ion binding"/>
    <property type="evidence" value="ECO:0007669"/>
    <property type="project" value="UniProtKB-KW"/>
</dbReference>
<dbReference type="CDD" id="cd00067">
    <property type="entry name" value="GAL4"/>
    <property type="match status" value="1"/>
</dbReference>
<dbReference type="PROSITE" id="PS00028">
    <property type="entry name" value="ZINC_FINGER_C2H2_1"/>
    <property type="match status" value="2"/>
</dbReference>
<dbReference type="InterPro" id="IPR036236">
    <property type="entry name" value="Znf_C2H2_sf"/>
</dbReference>
<dbReference type="Proteomes" id="UP000235786">
    <property type="component" value="Unassembled WGS sequence"/>
</dbReference>
<dbReference type="SMART" id="SM00355">
    <property type="entry name" value="ZnF_C2H2"/>
    <property type="match status" value="2"/>
</dbReference>